<keyword evidence="1" id="KW-0732">Signal</keyword>
<accession>A0A8J7TM07</accession>
<dbReference type="EMBL" id="JAFLCK010000017">
    <property type="protein sequence ID" value="MBN8661194.1"/>
    <property type="molecule type" value="Genomic_DNA"/>
</dbReference>
<feature type="chain" id="PRO_5035227052" description="DUF1571 domain-containing protein" evidence="1">
    <location>
        <begin position="30"/>
        <end position="257"/>
    </location>
</feature>
<protein>
    <recommendedName>
        <fullName evidence="4">DUF1571 domain-containing protein</fullName>
    </recommendedName>
</protein>
<evidence type="ECO:0008006" key="4">
    <source>
        <dbReference type="Google" id="ProtNLM"/>
    </source>
</evidence>
<gene>
    <name evidence="2" type="ORF">J0M35_12575</name>
</gene>
<evidence type="ECO:0000256" key="1">
    <source>
        <dbReference type="SAM" id="SignalP"/>
    </source>
</evidence>
<evidence type="ECO:0000313" key="3">
    <source>
        <dbReference type="Proteomes" id="UP000664277"/>
    </source>
</evidence>
<feature type="signal peptide" evidence="1">
    <location>
        <begin position="1"/>
        <end position="29"/>
    </location>
</feature>
<dbReference type="Proteomes" id="UP000664277">
    <property type="component" value="Unassembled WGS sequence"/>
</dbReference>
<evidence type="ECO:0000313" key="2">
    <source>
        <dbReference type="EMBL" id="MBN8661194.1"/>
    </source>
</evidence>
<sequence length="257" mass="29312">MHLRTFRNYSLISLFLAHCLSGVSLPAWAASPKKENRIAIAGMARENRDNYIDAQNFVEEMYKSADSYEDYLFEYQMIAFKRGRVVEEGKFYFKKPQQIRLEETGSFRKGSIAVRGKEGKIKAKAGGGLGFIVVELSPDSGLLRSANGHPMVESDLTSLAQALRTYVKQGKSLRVTAEPIDYGEDELTEKVHILEVYHDKDQSDIFKRVTVHPRTKLPLEWWDFERGKLVSHSRWKSFKGNVGLSDQVFTIKGEKVQ</sequence>
<name>A0A8J7TM07_9BACT</name>
<reference evidence="2" key="1">
    <citation type="submission" date="2021-02" db="EMBL/GenBank/DDBJ databases">
        <title>Genome-Resolved Metagenomics of a Microbial Community Performing Photosynthetic Biological Nutrient Removal.</title>
        <authorList>
            <person name="Mcdaniel E.A."/>
        </authorList>
    </citation>
    <scope>NUCLEOTIDE SEQUENCE</scope>
    <source>
        <strain evidence="2">UWPOB_OBS1</strain>
    </source>
</reference>
<dbReference type="AlphaFoldDB" id="A0A8J7TM07"/>
<organism evidence="2 3">
    <name type="scientific">Candidatus Obscuribacter phosphatis</name>
    <dbReference type="NCBI Taxonomy" id="1906157"/>
    <lineage>
        <taxon>Bacteria</taxon>
        <taxon>Bacillati</taxon>
        <taxon>Candidatus Melainabacteria</taxon>
        <taxon>Candidatus Obscuribacterales</taxon>
        <taxon>Candidatus Obscuribacteraceae</taxon>
        <taxon>Candidatus Obscuribacter</taxon>
    </lineage>
</organism>
<comment type="caution">
    <text evidence="2">The sequence shown here is derived from an EMBL/GenBank/DDBJ whole genome shotgun (WGS) entry which is preliminary data.</text>
</comment>
<proteinExistence type="predicted"/>